<dbReference type="AlphaFoldDB" id="A0A396I2D0"/>
<proteinExistence type="predicted"/>
<accession>A0A396I2D0</accession>
<comment type="caution">
    <text evidence="1">The sequence shown here is derived from an EMBL/GenBank/DDBJ whole genome shotgun (WGS) entry which is preliminary data.</text>
</comment>
<dbReference type="Gramene" id="rna20249">
    <property type="protein sequence ID" value="RHN58344.1"/>
    <property type="gene ID" value="gene20249"/>
</dbReference>
<protein>
    <submittedName>
        <fullName evidence="1">Uncharacterized protein</fullName>
    </submittedName>
</protein>
<dbReference type="Proteomes" id="UP000265566">
    <property type="component" value="Chromosome 4"/>
</dbReference>
<sequence length="237" mass="27460">MKNNGLEPNVQTFNMILFSSFEVKELQMVRQLLKDMIDSRIKLSDRNFFNLRKFQCNWNLLTDMGDLGLLSSKALHAESVKANYKHCAEVDTQCNSSSKDISDVAVSVSNYKSCWSACVFIETVNCPFRAGLWKQGRDIKVLKAEHVSSEIQIEFAQEVDIMSMLHSLNYYFSLKKYRSFASNWSILARTSLCFFQERNRRFSRKGIWKSPTRAVNEDVSSDVLYVEQDYTKGVELY</sequence>
<reference evidence="1" key="1">
    <citation type="journal article" date="2018" name="Nat. Plants">
        <title>Whole-genome landscape of Medicago truncatula symbiotic genes.</title>
        <authorList>
            <person name="Pecrix Y."/>
            <person name="Gamas P."/>
            <person name="Carrere S."/>
        </authorList>
    </citation>
    <scope>NUCLEOTIDE SEQUENCE</scope>
    <source>
        <tissue evidence="1">Leaves</tissue>
    </source>
</reference>
<name>A0A396I2D0_MEDTR</name>
<organism evidence="1">
    <name type="scientific">Medicago truncatula</name>
    <name type="common">Barrel medic</name>
    <name type="synonym">Medicago tribuloides</name>
    <dbReference type="NCBI Taxonomy" id="3880"/>
    <lineage>
        <taxon>Eukaryota</taxon>
        <taxon>Viridiplantae</taxon>
        <taxon>Streptophyta</taxon>
        <taxon>Embryophyta</taxon>
        <taxon>Tracheophyta</taxon>
        <taxon>Spermatophyta</taxon>
        <taxon>Magnoliopsida</taxon>
        <taxon>eudicotyledons</taxon>
        <taxon>Gunneridae</taxon>
        <taxon>Pentapetalae</taxon>
        <taxon>rosids</taxon>
        <taxon>fabids</taxon>
        <taxon>Fabales</taxon>
        <taxon>Fabaceae</taxon>
        <taxon>Papilionoideae</taxon>
        <taxon>50 kb inversion clade</taxon>
        <taxon>NPAAA clade</taxon>
        <taxon>Hologalegina</taxon>
        <taxon>IRL clade</taxon>
        <taxon>Trifolieae</taxon>
        <taxon>Medicago</taxon>
    </lineage>
</organism>
<evidence type="ECO:0000313" key="1">
    <source>
        <dbReference type="EMBL" id="RHN58344.1"/>
    </source>
</evidence>
<dbReference type="EMBL" id="PSQE01000004">
    <property type="protein sequence ID" value="RHN58344.1"/>
    <property type="molecule type" value="Genomic_DNA"/>
</dbReference>
<gene>
    <name evidence="1" type="ORF">MtrunA17_Chr4g0001431</name>
</gene>